<evidence type="ECO:0000256" key="9">
    <source>
        <dbReference type="SAM" id="Phobius"/>
    </source>
</evidence>
<dbReference type="Gene3D" id="3.40.50.1000">
    <property type="entry name" value="HAD superfamily/HAD-like"/>
    <property type="match status" value="1"/>
</dbReference>
<comment type="subcellular location">
    <subcellularLocation>
        <location evidence="1">Cell membrane</location>
        <topology evidence="1">Multi-pass membrane protein</topology>
    </subcellularLocation>
</comment>
<dbReference type="GO" id="GO:1990573">
    <property type="term" value="P:potassium ion import across plasma membrane"/>
    <property type="evidence" value="ECO:0007669"/>
    <property type="project" value="TreeGrafter"/>
</dbReference>
<evidence type="ECO:0000259" key="10">
    <source>
        <dbReference type="SMART" id="SM00831"/>
    </source>
</evidence>
<keyword evidence="4" id="KW-0547">Nucleotide-binding</keyword>
<sequence length="1083" mass="120845">MKRLSATTSSELCEWLQRRFKRKSSAQTTAEDAPDILHHQLLKDIELDSTFFEHTLTIEQLNDLFPLSRICIEDPRHTRGLNKDEVMARLSKDGRNIVCAVTGKDALKIFLSQFLNTFRMLLLLVALTCLIIYIIDTKHLLELYLTIILLCVSIALCLISYWQEKNAYAQVRGFQSIVPTSCIVVRCGRRVRVNASEIVTGDVVYLSSGSRVPADLRLIYTNGLFLETSWISGEIDPLQFYDASVKKGISAFAAQNIAFNGCQCVRGDGLGVVIKTANNTVIGRLMETISQEEGRATRLELEHKRFVMFITVLAFILATLTFFIGIIMNHFRSFKDTFINGFLVIIVANLPQGLPITLAAALIIVARRLAKKGLYMKRLDVAETLGTATVVMCDKRGVFTSNDIAVTDVWHDRMFFSGPITSGRRYSLSTVTSLENVGEHADALLTTMSVCNKAQIESARSGSLAKRKQITLDMDLNNISSWGKVFDNGSVHPGLEQITIQRSVQLNSIQAAFQKKNITGNPSEVALLKYVEEMVSVQSIRNNYEVVFEIPFDAGRRLHVVVARNSHHSDVSDEGNIKFYMFVKGAPEEVLMHCSRMSTNEGEAPITEGLVNEFTEAYMKLGSKGRTCIAFAMTTFEAFYDIRLTVASGKLPENGLCFLGMAAMYDPPRSNVDQSIAKLRAAGVKCFMVTGDHPSTATAVAKYIGLLNDVGKDDVCEKKVDEGLSVIHGEVLDLLTPEQWDEILAQQSVVFARTTPAQKLIIVKECQKRKEVVAVTGDGVFDAPALKRADVGVALEAVGSIFAKEAADMVLIDDDVKNIVKGIEEGRLLYANLKKTIAYTLTHLMPELYAILLTFIIGFPLGLSSLQIVTIDLITELPPSIALTFEPGERDIMRRPPRKTSSRLVSRALLAYSYLFAGNIIAVGCMASYLCVFWYYGIRPNDLLFTSSEYWAINANNFTTNAGLVFTPSVQVRIHRQARAAWQITLVMAQAFHLFMCTTRRVSLFRHGFRNAVAGLAILLEVLVLNFFIYTPGVQTWIGVEHPPGFVWLFCLFVAVVLLIFNEVRKYLIRHYTKQPIVRMLKW</sequence>
<evidence type="ECO:0000256" key="5">
    <source>
        <dbReference type="ARBA" id="ARBA00022840"/>
    </source>
</evidence>
<dbReference type="Pfam" id="PF13246">
    <property type="entry name" value="Cation_ATPase"/>
    <property type="match status" value="1"/>
</dbReference>
<feature type="transmembrane region" description="Helical" evidence="9">
    <location>
        <begin position="339"/>
        <end position="366"/>
    </location>
</feature>
<dbReference type="InterPro" id="IPR036412">
    <property type="entry name" value="HAD-like_sf"/>
</dbReference>
<feature type="transmembrane region" description="Helical" evidence="9">
    <location>
        <begin position="117"/>
        <end position="135"/>
    </location>
</feature>
<dbReference type="FunFam" id="3.40.50.1000:FF:000083">
    <property type="entry name" value="Sodium/potassium-transporting ATPase subunit alpha"/>
    <property type="match status" value="1"/>
</dbReference>
<keyword evidence="6" id="KW-1278">Translocase</keyword>
<feature type="transmembrane region" description="Helical" evidence="9">
    <location>
        <begin position="1045"/>
        <end position="1064"/>
    </location>
</feature>
<evidence type="ECO:0000256" key="7">
    <source>
        <dbReference type="ARBA" id="ARBA00022989"/>
    </source>
</evidence>
<dbReference type="InterPro" id="IPR023299">
    <property type="entry name" value="ATPase_P-typ_cyto_dom_N"/>
</dbReference>
<dbReference type="PRINTS" id="PR00121">
    <property type="entry name" value="NAKATPASE"/>
</dbReference>
<dbReference type="Pfam" id="PF00122">
    <property type="entry name" value="E1-E2_ATPase"/>
    <property type="match status" value="1"/>
</dbReference>
<keyword evidence="2" id="KW-1003">Cell membrane</keyword>
<evidence type="ECO:0000256" key="3">
    <source>
        <dbReference type="ARBA" id="ARBA00022692"/>
    </source>
</evidence>
<keyword evidence="5" id="KW-0067">ATP-binding</keyword>
<dbReference type="GO" id="GO:0005886">
    <property type="term" value="C:plasma membrane"/>
    <property type="evidence" value="ECO:0007669"/>
    <property type="project" value="UniProtKB-SubCell"/>
</dbReference>
<dbReference type="Pfam" id="PF00689">
    <property type="entry name" value="Cation_ATPase_C"/>
    <property type="match status" value="1"/>
</dbReference>
<dbReference type="GO" id="GO:0006883">
    <property type="term" value="P:intracellular sodium ion homeostasis"/>
    <property type="evidence" value="ECO:0007669"/>
    <property type="project" value="TreeGrafter"/>
</dbReference>
<reference evidence="12" key="1">
    <citation type="submission" date="2022-11" db="UniProtKB">
        <authorList>
            <consortium name="WormBaseParasite"/>
        </authorList>
    </citation>
    <scope>IDENTIFICATION</scope>
</reference>
<dbReference type="WBParaSite" id="PgB06_g017_t01">
    <property type="protein sequence ID" value="PgB06_g017_t01"/>
    <property type="gene ID" value="PgB06_g017"/>
</dbReference>
<organism evidence="11 12">
    <name type="scientific">Parascaris univalens</name>
    <name type="common">Nematode worm</name>
    <dbReference type="NCBI Taxonomy" id="6257"/>
    <lineage>
        <taxon>Eukaryota</taxon>
        <taxon>Metazoa</taxon>
        <taxon>Ecdysozoa</taxon>
        <taxon>Nematoda</taxon>
        <taxon>Chromadorea</taxon>
        <taxon>Rhabditida</taxon>
        <taxon>Spirurina</taxon>
        <taxon>Ascaridomorpha</taxon>
        <taxon>Ascaridoidea</taxon>
        <taxon>Ascarididae</taxon>
        <taxon>Parascaris</taxon>
    </lineage>
</organism>
<dbReference type="AlphaFoldDB" id="A0A914ZK14"/>
<dbReference type="FunFam" id="1.20.1110.10:FF:000064">
    <property type="entry name" value="Cation transporting ATPase"/>
    <property type="match status" value="1"/>
</dbReference>
<name>A0A914ZK14_PARUN</name>
<dbReference type="GO" id="GO:0036376">
    <property type="term" value="P:sodium ion export across plasma membrane"/>
    <property type="evidence" value="ECO:0007669"/>
    <property type="project" value="TreeGrafter"/>
</dbReference>
<evidence type="ECO:0000313" key="11">
    <source>
        <dbReference type="Proteomes" id="UP000887569"/>
    </source>
</evidence>
<dbReference type="SMART" id="SM00831">
    <property type="entry name" value="Cation_ATPase_N"/>
    <property type="match status" value="1"/>
</dbReference>
<dbReference type="Pfam" id="PF00690">
    <property type="entry name" value="Cation_ATPase_N"/>
    <property type="match status" value="1"/>
</dbReference>
<dbReference type="Proteomes" id="UP000887569">
    <property type="component" value="Unplaced"/>
</dbReference>
<dbReference type="Gene3D" id="3.40.1110.10">
    <property type="entry name" value="Calcium-transporting ATPase, cytoplasmic domain N"/>
    <property type="match status" value="1"/>
</dbReference>
<feature type="domain" description="Cation-transporting P-type ATPase N-terminal" evidence="10">
    <location>
        <begin position="52"/>
        <end position="134"/>
    </location>
</feature>
<dbReference type="GO" id="GO:0005391">
    <property type="term" value="F:P-type sodium:potassium-exchanging transporter activity"/>
    <property type="evidence" value="ECO:0007669"/>
    <property type="project" value="TreeGrafter"/>
</dbReference>
<dbReference type="InterPro" id="IPR050510">
    <property type="entry name" value="Cation_transp_ATPase_P-type"/>
</dbReference>
<feature type="transmembrane region" description="Helical" evidence="9">
    <location>
        <begin position="1009"/>
        <end position="1030"/>
    </location>
</feature>
<dbReference type="InterPro" id="IPR059000">
    <property type="entry name" value="ATPase_P-type_domA"/>
</dbReference>
<evidence type="ECO:0000256" key="6">
    <source>
        <dbReference type="ARBA" id="ARBA00022967"/>
    </source>
</evidence>
<dbReference type="InterPro" id="IPR023298">
    <property type="entry name" value="ATPase_P-typ_TM_dom_sf"/>
</dbReference>
<dbReference type="GO" id="GO:1902600">
    <property type="term" value="P:proton transmembrane transport"/>
    <property type="evidence" value="ECO:0007669"/>
    <property type="project" value="TreeGrafter"/>
</dbReference>
<dbReference type="InterPro" id="IPR001757">
    <property type="entry name" value="P_typ_ATPase"/>
</dbReference>
<dbReference type="PANTHER" id="PTHR43294:SF21">
    <property type="entry name" value="CATION TRANSPORTING ATPASE"/>
    <property type="match status" value="1"/>
</dbReference>
<evidence type="ECO:0000256" key="4">
    <source>
        <dbReference type="ARBA" id="ARBA00022741"/>
    </source>
</evidence>
<evidence type="ECO:0000256" key="1">
    <source>
        <dbReference type="ARBA" id="ARBA00004651"/>
    </source>
</evidence>
<evidence type="ECO:0000256" key="2">
    <source>
        <dbReference type="ARBA" id="ARBA00022475"/>
    </source>
</evidence>
<dbReference type="SUPFAM" id="SSF81653">
    <property type="entry name" value="Calcium ATPase, transduction domain A"/>
    <property type="match status" value="1"/>
</dbReference>
<dbReference type="PRINTS" id="PR00119">
    <property type="entry name" value="CATATPASE"/>
</dbReference>
<dbReference type="InterPro" id="IPR008250">
    <property type="entry name" value="ATPase_P-typ_transduc_dom_A_sf"/>
</dbReference>
<dbReference type="Gene3D" id="2.70.150.10">
    <property type="entry name" value="Calcium-transporting ATPase, cytoplasmic transduction domain A"/>
    <property type="match status" value="1"/>
</dbReference>
<evidence type="ECO:0000256" key="8">
    <source>
        <dbReference type="ARBA" id="ARBA00023136"/>
    </source>
</evidence>
<dbReference type="SUPFAM" id="SSF56784">
    <property type="entry name" value="HAD-like"/>
    <property type="match status" value="1"/>
</dbReference>
<keyword evidence="11" id="KW-1185">Reference proteome</keyword>
<feature type="transmembrane region" description="Helical" evidence="9">
    <location>
        <begin position="306"/>
        <end position="327"/>
    </location>
</feature>
<dbReference type="GO" id="GO:0016887">
    <property type="term" value="F:ATP hydrolysis activity"/>
    <property type="evidence" value="ECO:0007669"/>
    <property type="project" value="InterPro"/>
</dbReference>
<dbReference type="InterPro" id="IPR006068">
    <property type="entry name" value="ATPase_P-typ_cation-transptr_C"/>
</dbReference>
<feature type="transmembrane region" description="Helical" evidence="9">
    <location>
        <begin position="141"/>
        <end position="162"/>
    </location>
</feature>
<dbReference type="InterPro" id="IPR023214">
    <property type="entry name" value="HAD_sf"/>
</dbReference>
<dbReference type="GO" id="GO:0005524">
    <property type="term" value="F:ATP binding"/>
    <property type="evidence" value="ECO:0007669"/>
    <property type="project" value="UniProtKB-KW"/>
</dbReference>
<evidence type="ECO:0000313" key="12">
    <source>
        <dbReference type="WBParaSite" id="PgB06_g017_t01"/>
    </source>
</evidence>
<dbReference type="Gene3D" id="1.20.1110.10">
    <property type="entry name" value="Calcium-transporting ATPase, transmembrane domain"/>
    <property type="match status" value="1"/>
</dbReference>
<protein>
    <submittedName>
        <fullName evidence="12">Cation-transporting P-type ATPase N-terminal domain-containing protein</fullName>
    </submittedName>
</protein>
<keyword evidence="8 9" id="KW-0472">Membrane</keyword>
<accession>A0A914ZK14</accession>
<dbReference type="PANTHER" id="PTHR43294">
    <property type="entry name" value="SODIUM/POTASSIUM-TRANSPORTING ATPASE SUBUNIT ALPHA"/>
    <property type="match status" value="1"/>
</dbReference>
<dbReference type="SUPFAM" id="SSF81665">
    <property type="entry name" value="Calcium ATPase, transmembrane domain M"/>
    <property type="match status" value="1"/>
</dbReference>
<dbReference type="NCBIfam" id="TIGR01494">
    <property type="entry name" value="ATPase_P-type"/>
    <property type="match status" value="1"/>
</dbReference>
<dbReference type="InterPro" id="IPR004014">
    <property type="entry name" value="ATPase_P-typ_cation-transptr_N"/>
</dbReference>
<keyword evidence="3 9" id="KW-0812">Transmembrane</keyword>
<feature type="transmembrane region" description="Helical" evidence="9">
    <location>
        <begin position="909"/>
        <end position="936"/>
    </location>
</feature>
<proteinExistence type="predicted"/>
<dbReference type="GO" id="GO:0030007">
    <property type="term" value="P:intracellular potassium ion homeostasis"/>
    <property type="evidence" value="ECO:0007669"/>
    <property type="project" value="TreeGrafter"/>
</dbReference>
<keyword evidence="7 9" id="KW-1133">Transmembrane helix</keyword>